<sequence>MKPSVVLLVGASTASATSWLSWPSWLSWASWPNKGSDPRPYSGLDGSTNPSVPDITIMIESLSLSPETMTDVVTVGIDCANDNLPATSIVPPPAFTPTPTSFTTTTAPPTITDASVRQNEDEFVDISLAGRKRGRVGNVDANGRPWIEYAANLHSTSDAPAATGSGRGSFGWDSDEEYDDVEDLDKGEENKEEEDELMFDMSLATSHDRILELPEMPSNRVGGKHGWINEYWSRRPTTLTTMTRVSTTSSPSNVPTAEVENKPSDEDWPEMFEMDLSDDVEDTVDTTKLPEASSANESVRTNLASSLSL</sequence>
<protein>
    <submittedName>
        <fullName evidence="3">Uncharacterized protein</fullName>
    </submittedName>
</protein>
<feature type="chain" id="PRO_5046343028" evidence="2">
    <location>
        <begin position="17"/>
        <end position="309"/>
    </location>
</feature>
<proteinExistence type="predicted"/>
<accession>A0ABR4MGU2</accession>
<evidence type="ECO:0000313" key="3">
    <source>
        <dbReference type="EMBL" id="KAL2887497.1"/>
    </source>
</evidence>
<feature type="compositionally biased region" description="Polar residues" evidence="1">
    <location>
        <begin position="293"/>
        <end position="309"/>
    </location>
</feature>
<feature type="signal peptide" evidence="2">
    <location>
        <begin position="1"/>
        <end position="16"/>
    </location>
</feature>
<keyword evidence="2" id="KW-0732">Signal</keyword>
<evidence type="ECO:0000256" key="1">
    <source>
        <dbReference type="SAM" id="MobiDB-lite"/>
    </source>
</evidence>
<evidence type="ECO:0000256" key="2">
    <source>
        <dbReference type="SAM" id="SignalP"/>
    </source>
</evidence>
<feature type="compositionally biased region" description="Acidic residues" evidence="1">
    <location>
        <begin position="173"/>
        <end position="194"/>
    </location>
</feature>
<evidence type="ECO:0000313" key="4">
    <source>
        <dbReference type="Proteomes" id="UP001610728"/>
    </source>
</evidence>
<organism evidence="3 4">
    <name type="scientific">Ceratocystis lukuohia</name>
    <dbReference type="NCBI Taxonomy" id="2019550"/>
    <lineage>
        <taxon>Eukaryota</taxon>
        <taxon>Fungi</taxon>
        <taxon>Dikarya</taxon>
        <taxon>Ascomycota</taxon>
        <taxon>Pezizomycotina</taxon>
        <taxon>Sordariomycetes</taxon>
        <taxon>Hypocreomycetidae</taxon>
        <taxon>Microascales</taxon>
        <taxon>Ceratocystidaceae</taxon>
        <taxon>Ceratocystis</taxon>
    </lineage>
</organism>
<feature type="region of interest" description="Disordered" evidence="1">
    <location>
        <begin position="244"/>
        <end position="309"/>
    </location>
</feature>
<dbReference type="EMBL" id="JABSNW010000005">
    <property type="protein sequence ID" value="KAL2887497.1"/>
    <property type="molecule type" value="Genomic_DNA"/>
</dbReference>
<feature type="region of interest" description="Disordered" evidence="1">
    <location>
        <begin position="157"/>
        <end position="194"/>
    </location>
</feature>
<comment type="caution">
    <text evidence="3">The sequence shown here is derived from an EMBL/GenBank/DDBJ whole genome shotgun (WGS) entry which is preliminary data.</text>
</comment>
<name>A0ABR4MGU2_9PEZI</name>
<reference evidence="3 4" key="1">
    <citation type="submission" date="2020-05" db="EMBL/GenBank/DDBJ databases">
        <title>Ceratocystis lukuohia genome.</title>
        <authorList>
            <person name="Harrington T.C."/>
            <person name="Kim K."/>
            <person name="Mayers C.G."/>
        </authorList>
    </citation>
    <scope>NUCLEOTIDE SEQUENCE [LARGE SCALE GENOMIC DNA]</scope>
    <source>
        <strain evidence="3 4">C4212</strain>
    </source>
</reference>
<gene>
    <name evidence="3" type="ORF">HOO65_050618</name>
</gene>
<feature type="compositionally biased region" description="Acidic residues" evidence="1">
    <location>
        <begin position="266"/>
        <end position="284"/>
    </location>
</feature>
<dbReference type="Proteomes" id="UP001610728">
    <property type="component" value="Unassembled WGS sequence"/>
</dbReference>
<keyword evidence="4" id="KW-1185">Reference proteome</keyword>
<dbReference type="GeneID" id="98119230"/>
<dbReference type="RefSeq" id="XP_070858677.1">
    <property type="nucleotide sequence ID" value="XM_071000967.1"/>
</dbReference>
<feature type="compositionally biased region" description="Low complexity" evidence="1">
    <location>
        <begin position="244"/>
        <end position="256"/>
    </location>
</feature>